<name>A0ABV3TWB6_9GAMM</name>
<accession>A0ABV3TWB6</accession>
<organism evidence="1 2">
    <name type="scientific">Zhongshania arctica</name>
    <dbReference type="NCBI Taxonomy" id="3238302"/>
    <lineage>
        <taxon>Bacteria</taxon>
        <taxon>Pseudomonadati</taxon>
        <taxon>Pseudomonadota</taxon>
        <taxon>Gammaproteobacteria</taxon>
        <taxon>Cellvibrionales</taxon>
        <taxon>Spongiibacteraceae</taxon>
        <taxon>Zhongshania</taxon>
    </lineage>
</organism>
<gene>
    <name evidence="1" type="ORF">AB4875_08375</name>
</gene>
<dbReference type="InterPro" id="IPR026988">
    <property type="entry name" value="YaaC-like"/>
</dbReference>
<sequence>MSAHKLHIAGKAVGLHGSLIDTDFRKPRVLCSDPWEFVALWLKRDHQKDALFYWDQARHFYLASKSLPELSSPLTSYYCFLNAVKALLSASGQEFTESHGVGGRSTGNVKSLDNEIVDFQGGGILPALCKYLEEPDNAGKDFTLKDILWQMPFIHRAYCLTFKGATELFIPLINQCFMRKDGSKEAWFQAEINKRYINAHTKKAIQPGFELYENEGVCELRRKRRFKWSGRDIENSITEFLKYHKTIRRRIMPIYSSENRWYLKKSVSGHDKLNNSQLVLMFAAMHRLSELSRYDPISLAGHFNVNHNWLLAEFIKASPSQFVYGIASEITGLEFIRPDAF</sequence>
<proteinExistence type="predicted"/>
<keyword evidence="2" id="KW-1185">Reference proteome</keyword>
<comment type="caution">
    <text evidence="1">The sequence shown here is derived from an EMBL/GenBank/DDBJ whole genome shotgun (WGS) entry which is preliminary data.</text>
</comment>
<dbReference type="RefSeq" id="WP_368375607.1">
    <property type="nucleotide sequence ID" value="NZ_JBFRYB010000001.1"/>
</dbReference>
<reference evidence="1 2" key="1">
    <citation type="journal article" date="2011" name="Int. J. Syst. Evol. Microbiol.">
        <title>Zhongshania antarctica gen. nov., sp. nov. and Zhongshania guokunii sp. nov., gammaproteobacteria respectively isolated from coastal attached (fast) ice and surface seawater of the Antarctic.</title>
        <authorList>
            <person name="Li H.J."/>
            <person name="Zhang X.Y."/>
            <person name="Chen C.X."/>
            <person name="Zhang Y.J."/>
            <person name="Gao Z.M."/>
            <person name="Yu Y."/>
            <person name="Chen X.L."/>
            <person name="Chen B."/>
            <person name="Zhang Y.Z."/>
        </authorList>
    </citation>
    <scope>NUCLEOTIDE SEQUENCE [LARGE SCALE GENOMIC DNA]</scope>
    <source>
        <strain evidence="1 2">R06B22</strain>
    </source>
</reference>
<evidence type="ECO:0000313" key="2">
    <source>
        <dbReference type="Proteomes" id="UP001557484"/>
    </source>
</evidence>
<dbReference type="Pfam" id="PF14175">
    <property type="entry name" value="YaaC"/>
    <property type="match status" value="1"/>
</dbReference>
<evidence type="ECO:0000313" key="1">
    <source>
        <dbReference type="EMBL" id="MEX1665504.1"/>
    </source>
</evidence>
<dbReference type="Proteomes" id="UP001557484">
    <property type="component" value="Unassembled WGS sequence"/>
</dbReference>
<dbReference type="EMBL" id="JBFRYB010000001">
    <property type="protein sequence ID" value="MEX1665504.1"/>
    <property type="molecule type" value="Genomic_DNA"/>
</dbReference>
<protein>
    <submittedName>
        <fullName evidence="1">YaaC family protein</fullName>
    </submittedName>
</protein>